<evidence type="ECO:0000313" key="2">
    <source>
        <dbReference type="Proteomes" id="UP000217696"/>
    </source>
</evidence>
<evidence type="ECO:0000313" key="1">
    <source>
        <dbReference type="EMBL" id="BAU29806.1"/>
    </source>
</evidence>
<keyword evidence="2" id="KW-1185">Reference proteome</keyword>
<reference evidence="1 2" key="1">
    <citation type="submission" date="2015-12" db="EMBL/GenBank/DDBJ databases">
        <title>Genome sequence of Aneurinibacillus soli.</title>
        <authorList>
            <person name="Lee J.S."/>
            <person name="Lee K.C."/>
            <person name="Kim K.K."/>
            <person name="Lee B.W."/>
        </authorList>
    </citation>
    <scope>NUCLEOTIDE SEQUENCE [LARGE SCALE GENOMIC DNA]</scope>
    <source>
        <strain evidence="1 2">CB4</strain>
    </source>
</reference>
<organism evidence="1 2">
    <name type="scientific">Aneurinibacillus soli</name>
    <dbReference type="NCBI Taxonomy" id="1500254"/>
    <lineage>
        <taxon>Bacteria</taxon>
        <taxon>Bacillati</taxon>
        <taxon>Bacillota</taxon>
        <taxon>Bacilli</taxon>
        <taxon>Bacillales</taxon>
        <taxon>Paenibacillaceae</taxon>
        <taxon>Aneurinibacillus group</taxon>
        <taxon>Aneurinibacillus</taxon>
    </lineage>
</organism>
<dbReference type="KEGG" id="asoc:CB4_04043"/>
<gene>
    <name evidence="1" type="ORF">CB4_04043</name>
</gene>
<protein>
    <submittedName>
        <fullName evidence="1">Uncharacterized protein</fullName>
    </submittedName>
</protein>
<name>A0A0U5BNL5_9BACL</name>
<dbReference type="Proteomes" id="UP000217696">
    <property type="component" value="Chromosome"/>
</dbReference>
<dbReference type="EMBL" id="AP017312">
    <property type="protein sequence ID" value="BAU29806.1"/>
    <property type="molecule type" value="Genomic_DNA"/>
</dbReference>
<sequence length="63" mass="7523">MGEWLSMYCGTVDSEKQDSVEMDCRNMSQYLYLERWSETYLRGTVFRCFSPGLERDRCPVPRI</sequence>
<dbReference type="AlphaFoldDB" id="A0A0U5BNL5"/>
<proteinExistence type="predicted"/>
<accession>A0A0U5BNL5</accession>